<sequence length="540" mass="63704">MATKNVDLTLKWLLQSESREKFIPSLGREPWITVYFDKVTENENLGIFSALIPNADVETSLSKISWDFHLEDGHLCFNKNLNYLRFGNLDDVEPFIIHRDFHGIRDSYNEMIEEFRHFHRLYHDFEKNQLIKFDDRGDETVVAKLEMDKVEVRLKEVRQFLAVKEMYLAIYFDFKRYSELILDEFPQELEHKNKQDLTYYRLCASSAENFHIANYKSFSYLCGKKLIPPFPLNRCGMWPFNDKDKENYIDFIIGVDENGDSVKYSCNPDELANYFGANPDAPNYLTPVFFRREVLTKYYAHPEQYSVEDGFLRCQGLWGLKLDNNHPEYITVFLGDLASLPSDEQIYWRSYNILPEGKISKVNFDRSFQLTPAPPEQIDLMFKDRFVRFSKNWKESMGWSLFRELAESDQYLFETLRIPLTNSQAEFDSQVLALTKILIDSLNEREIVKATPVGNTEIKGISKFQQFLKAHQYPNYEQQIKFLRNLQELRSASVTHRKGDNYKKIAKAFGLKDSNRSHVLKNILVEVRDFLVSLERHFCE</sequence>
<evidence type="ECO:0000313" key="2">
    <source>
        <dbReference type="Proteomes" id="UP000269154"/>
    </source>
</evidence>
<dbReference type="OrthoDB" id="2375320at2"/>
<gene>
    <name evidence="1" type="ORF">D5R40_03425</name>
</gene>
<name>A0A3N6P179_9CYAN</name>
<dbReference type="RefSeq" id="WP_124143187.1">
    <property type="nucleotide sequence ID" value="NZ_CAWOKI010000330.1"/>
</dbReference>
<protein>
    <submittedName>
        <fullName evidence="1">Uncharacterized protein</fullName>
    </submittedName>
</protein>
<organism evidence="1 2">
    <name type="scientific">Okeania hirsuta</name>
    <dbReference type="NCBI Taxonomy" id="1458930"/>
    <lineage>
        <taxon>Bacteria</taxon>
        <taxon>Bacillati</taxon>
        <taxon>Cyanobacteriota</taxon>
        <taxon>Cyanophyceae</taxon>
        <taxon>Oscillatoriophycideae</taxon>
        <taxon>Oscillatoriales</taxon>
        <taxon>Microcoleaceae</taxon>
        <taxon>Okeania</taxon>
    </lineage>
</organism>
<reference evidence="1 2" key="1">
    <citation type="journal article" date="2018" name="ACS Chem. Biol.">
        <title>Ketoreductase domain dysfunction expands chemodiversity: malyngamide biosynthesis in the cyanobacterium Okeania hirsuta.</title>
        <authorList>
            <person name="Moss N.A."/>
            <person name="Leao T."/>
            <person name="Rankin M."/>
            <person name="McCullough T.M."/>
            <person name="Qu P."/>
            <person name="Korobeynikov A."/>
            <person name="Smith J.L."/>
            <person name="Gerwick L."/>
            <person name="Gerwick W.H."/>
        </authorList>
    </citation>
    <scope>NUCLEOTIDE SEQUENCE [LARGE SCALE GENOMIC DNA]</scope>
    <source>
        <strain evidence="1 2">PAB10Feb10-1</strain>
    </source>
</reference>
<keyword evidence="2" id="KW-1185">Reference proteome</keyword>
<evidence type="ECO:0000313" key="1">
    <source>
        <dbReference type="EMBL" id="RQH53546.1"/>
    </source>
</evidence>
<accession>A0A3N6P179</accession>
<comment type="caution">
    <text evidence="1">The sequence shown here is derived from an EMBL/GenBank/DDBJ whole genome shotgun (WGS) entry which is preliminary data.</text>
</comment>
<dbReference type="Proteomes" id="UP000269154">
    <property type="component" value="Unassembled WGS sequence"/>
</dbReference>
<proteinExistence type="predicted"/>
<dbReference type="AlphaFoldDB" id="A0A3N6P179"/>
<dbReference type="EMBL" id="RCBY01000011">
    <property type="protein sequence ID" value="RQH53546.1"/>
    <property type="molecule type" value="Genomic_DNA"/>
</dbReference>